<evidence type="ECO:0000313" key="3">
    <source>
        <dbReference type="EMBL" id="KAG9186084.1"/>
    </source>
</evidence>
<name>A0AAD4F930_9PLEO</name>
<dbReference type="InterPro" id="IPR002110">
    <property type="entry name" value="Ankyrin_rpt"/>
</dbReference>
<dbReference type="AlphaFoldDB" id="A0AAD4F930"/>
<evidence type="ECO:0000313" key="4">
    <source>
        <dbReference type="Proteomes" id="UP001199106"/>
    </source>
</evidence>
<dbReference type="PROSITE" id="PS50088">
    <property type="entry name" value="ANK_REPEAT"/>
    <property type="match status" value="2"/>
</dbReference>
<dbReference type="SUPFAM" id="SSF48403">
    <property type="entry name" value="Ankyrin repeat"/>
    <property type="match status" value="1"/>
</dbReference>
<dbReference type="InterPro" id="IPR010730">
    <property type="entry name" value="HET"/>
</dbReference>
<dbReference type="SMART" id="SM00248">
    <property type="entry name" value="ANK"/>
    <property type="match status" value="4"/>
</dbReference>
<sequence>MRLLKRLPGDGNFELTTFESNPASPYAILSHTWTAGQEVTYKELVEGTGTTKSGYTKLRFCGERAAKDGLNYFWIDTCCINKTTIEELSMAINSMFGWYKRSAVCYVYLTDVSLPEEVTDVEADRVSWEQAFRHSRWFTRGWTLQELLVPPRVEFFSREGKHLGSRVSLQQEIHEITRIPIEALRGQELSEFSVKERMSWATGRKTALEEDKVYCLLGIFRVFLSPIYGEGERHATLRLEEQIQKRPRRIDLEARDQEGRPPLCLAAANGHDTVIRALLRTLQVDVDARDYRGRTALFWAASNGHVTSAKLLLETGEADVNAANVDGWTPLLEASAHGRDAVVKLLLSTDGIDVKVKDRYGLTPLSLAAEYGRDAVVKLLLDVHQDKVGAKT</sequence>
<organism evidence="3 4">
    <name type="scientific">Alternaria panax</name>
    <dbReference type="NCBI Taxonomy" id="48097"/>
    <lineage>
        <taxon>Eukaryota</taxon>
        <taxon>Fungi</taxon>
        <taxon>Dikarya</taxon>
        <taxon>Ascomycota</taxon>
        <taxon>Pezizomycotina</taxon>
        <taxon>Dothideomycetes</taxon>
        <taxon>Pleosporomycetidae</taxon>
        <taxon>Pleosporales</taxon>
        <taxon>Pleosporineae</taxon>
        <taxon>Pleosporaceae</taxon>
        <taxon>Alternaria</taxon>
        <taxon>Alternaria sect. Panax</taxon>
    </lineage>
</organism>
<protein>
    <recommendedName>
        <fullName evidence="2">Heterokaryon incompatibility domain-containing protein</fullName>
    </recommendedName>
</protein>
<dbReference type="Pfam" id="PF12796">
    <property type="entry name" value="Ank_2"/>
    <property type="match status" value="1"/>
</dbReference>
<dbReference type="Pfam" id="PF00023">
    <property type="entry name" value="Ank"/>
    <property type="match status" value="2"/>
</dbReference>
<reference evidence="3" key="1">
    <citation type="submission" date="2021-07" db="EMBL/GenBank/DDBJ databases">
        <title>Genome Resource of American Ginseng Black Spot Pathogen Alternaria panax.</title>
        <authorList>
            <person name="Qiu C."/>
            <person name="Wang W."/>
            <person name="Liu Z."/>
        </authorList>
    </citation>
    <scope>NUCLEOTIDE SEQUENCE</scope>
    <source>
        <strain evidence="3">BNCC115425</strain>
    </source>
</reference>
<dbReference type="EMBL" id="JAANER010000009">
    <property type="protein sequence ID" value="KAG9186084.1"/>
    <property type="molecule type" value="Genomic_DNA"/>
</dbReference>
<dbReference type="Gene3D" id="1.25.40.20">
    <property type="entry name" value="Ankyrin repeat-containing domain"/>
    <property type="match status" value="1"/>
</dbReference>
<dbReference type="Proteomes" id="UP001199106">
    <property type="component" value="Unassembled WGS sequence"/>
</dbReference>
<gene>
    <name evidence="3" type="ORF">G6011_02640</name>
</gene>
<dbReference type="PANTHER" id="PTHR10622:SF11">
    <property type="entry name" value="HET-DOMAIN-CONTAINING PROTEIN"/>
    <property type="match status" value="1"/>
</dbReference>
<comment type="caution">
    <text evidence="3">The sequence shown here is derived from an EMBL/GenBank/DDBJ whole genome shotgun (WGS) entry which is preliminary data.</text>
</comment>
<dbReference type="PROSITE" id="PS50297">
    <property type="entry name" value="ANK_REP_REGION"/>
    <property type="match status" value="2"/>
</dbReference>
<keyword evidence="4" id="KW-1185">Reference proteome</keyword>
<feature type="repeat" description="ANK" evidence="1">
    <location>
        <begin position="360"/>
        <end position="382"/>
    </location>
</feature>
<keyword evidence="1" id="KW-0040">ANK repeat</keyword>
<proteinExistence type="predicted"/>
<evidence type="ECO:0000259" key="2">
    <source>
        <dbReference type="Pfam" id="PF06985"/>
    </source>
</evidence>
<feature type="repeat" description="ANK" evidence="1">
    <location>
        <begin position="292"/>
        <end position="316"/>
    </location>
</feature>
<dbReference type="Pfam" id="PF06985">
    <property type="entry name" value="HET"/>
    <property type="match status" value="1"/>
</dbReference>
<evidence type="ECO:0000256" key="1">
    <source>
        <dbReference type="PROSITE-ProRule" id="PRU00023"/>
    </source>
</evidence>
<dbReference type="PANTHER" id="PTHR10622">
    <property type="entry name" value="HET DOMAIN-CONTAINING PROTEIN"/>
    <property type="match status" value="1"/>
</dbReference>
<dbReference type="InterPro" id="IPR036770">
    <property type="entry name" value="Ankyrin_rpt-contain_sf"/>
</dbReference>
<feature type="domain" description="Heterokaryon incompatibility" evidence="2">
    <location>
        <begin position="26"/>
        <end position="112"/>
    </location>
</feature>
<accession>A0AAD4F930</accession>